<name>A0ABR3NK76_9TELE</name>
<dbReference type="InterPro" id="IPR035423">
    <property type="entry name" value="M60-like_N"/>
</dbReference>
<reference evidence="2 3" key="1">
    <citation type="submission" date="2023-09" db="EMBL/GenBank/DDBJ databases">
        <authorList>
            <person name="Wang M."/>
        </authorList>
    </citation>
    <scope>NUCLEOTIDE SEQUENCE [LARGE SCALE GENOMIC DNA]</scope>
    <source>
        <strain evidence="2">GT-2023</strain>
        <tissue evidence="2">Liver</tissue>
    </source>
</reference>
<dbReference type="PANTHER" id="PTHR15730">
    <property type="entry name" value="EXPERIMENTAL AUTOIMMUNE PROSTATITIS ANTIGEN 2-RELATED"/>
    <property type="match status" value="1"/>
</dbReference>
<comment type="caution">
    <text evidence="2">The sequence shown here is derived from an EMBL/GenBank/DDBJ whole genome shotgun (WGS) entry which is preliminary data.</text>
</comment>
<evidence type="ECO:0000313" key="2">
    <source>
        <dbReference type="EMBL" id="KAL1277267.1"/>
    </source>
</evidence>
<dbReference type="PROSITE" id="PS51723">
    <property type="entry name" value="PEPTIDASE_M60"/>
    <property type="match status" value="1"/>
</dbReference>
<accession>A0ABR3NK76</accession>
<dbReference type="Pfam" id="PF17291">
    <property type="entry name" value="M60-like_N"/>
    <property type="match status" value="1"/>
</dbReference>
<dbReference type="InterPro" id="IPR051244">
    <property type="entry name" value="TCAF"/>
</dbReference>
<protein>
    <recommendedName>
        <fullName evidence="1">Peptidase M60 domain-containing protein</fullName>
    </recommendedName>
</protein>
<sequence>MQRGFGSVPTLQGGKMDKLNGLISFSGMKTYIAVDSEIVGKSWQVQLGCQTDNIGGANVLKRAPVVHERFPLDAEMVKFCNLWGGLMLHNSTSRKGKGVGVEIVVEVALVQAPYFKSGETSVADWVDRIRQAPAPWAELEFENIIMTFESRFIRNLDCPDEVAKLLGYHNVEAIS</sequence>
<dbReference type="InterPro" id="IPR031161">
    <property type="entry name" value="Peptidase_M60_dom"/>
</dbReference>
<evidence type="ECO:0000313" key="3">
    <source>
        <dbReference type="Proteomes" id="UP001558613"/>
    </source>
</evidence>
<dbReference type="Gene3D" id="3.40.390.80">
    <property type="entry name" value="Peptidase M60, enhancin-like domain 2"/>
    <property type="match status" value="1"/>
</dbReference>
<feature type="domain" description="Peptidase M60" evidence="1">
    <location>
        <begin position="15"/>
        <end position="175"/>
    </location>
</feature>
<evidence type="ECO:0000259" key="1">
    <source>
        <dbReference type="PROSITE" id="PS51723"/>
    </source>
</evidence>
<organism evidence="2 3">
    <name type="scientific">Cirrhinus molitorella</name>
    <name type="common">mud carp</name>
    <dbReference type="NCBI Taxonomy" id="172907"/>
    <lineage>
        <taxon>Eukaryota</taxon>
        <taxon>Metazoa</taxon>
        <taxon>Chordata</taxon>
        <taxon>Craniata</taxon>
        <taxon>Vertebrata</taxon>
        <taxon>Euteleostomi</taxon>
        <taxon>Actinopterygii</taxon>
        <taxon>Neopterygii</taxon>
        <taxon>Teleostei</taxon>
        <taxon>Ostariophysi</taxon>
        <taxon>Cypriniformes</taxon>
        <taxon>Cyprinidae</taxon>
        <taxon>Labeoninae</taxon>
        <taxon>Labeonini</taxon>
        <taxon>Cirrhinus</taxon>
    </lineage>
</organism>
<proteinExistence type="predicted"/>
<dbReference type="Pfam" id="PF13402">
    <property type="entry name" value="Peptidase_M60"/>
    <property type="match status" value="1"/>
</dbReference>
<dbReference type="PANTHER" id="PTHR15730:SF5">
    <property type="entry name" value="SI:CH211-210B2.2-RELATED"/>
    <property type="match status" value="1"/>
</dbReference>
<keyword evidence="3" id="KW-1185">Reference proteome</keyword>
<dbReference type="EMBL" id="JAYMGO010000003">
    <property type="protein sequence ID" value="KAL1277267.1"/>
    <property type="molecule type" value="Genomic_DNA"/>
</dbReference>
<dbReference type="Proteomes" id="UP001558613">
    <property type="component" value="Unassembled WGS sequence"/>
</dbReference>
<gene>
    <name evidence="2" type="ORF">QQF64_023940</name>
</gene>